<evidence type="ECO:0000313" key="1">
    <source>
        <dbReference type="EMBL" id="MBJ6727187.1"/>
    </source>
</evidence>
<dbReference type="EMBL" id="JAEMHM010000021">
    <property type="protein sequence ID" value="MBJ6727187.1"/>
    <property type="molecule type" value="Genomic_DNA"/>
</dbReference>
<comment type="caution">
    <text evidence="1">The sequence shown here is derived from an EMBL/GenBank/DDBJ whole genome shotgun (WGS) entry which is preliminary data.</text>
</comment>
<accession>A0A8J7M218</accession>
<keyword evidence="2" id="KW-1185">Reference proteome</keyword>
<sequence>MADTWITDLTHYFDENGEMIKAPPQARKLGEYLARALDEAKYRATRFHQMLCDHGGLETAQLLLHSSHVSEGYTALWERKRLDLTVEALILEPAWHELFTEEERAKAAKRLKDYGYTLTGNSRAEDGNH</sequence>
<reference evidence="1" key="1">
    <citation type="submission" date="2020-12" db="EMBL/GenBank/DDBJ databases">
        <title>Geomonas sp. Red875, isolated from river sediment.</title>
        <authorList>
            <person name="Xu Z."/>
            <person name="Zhang Z."/>
            <person name="Masuda Y."/>
            <person name="Itoh H."/>
            <person name="Senoo K."/>
        </authorList>
    </citation>
    <scope>NUCLEOTIDE SEQUENCE</scope>
    <source>
        <strain evidence="1">Red875</strain>
    </source>
</reference>
<evidence type="ECO:0000313" key="2">
    <source>
        <dbReference type="Proteomes" id="UP000636888"/>
    </source>
</evidence>
<proteinExistence type="predicted"/>
<gene>
    <name evidence="1" type="ORF">JFN93_20950</name>
</gene>
<dbReference type="AlphaFoldDB" id="A0A8J7M218"/>
<name>A0A8J7M218_9BACT</name>
<dbReference type="Proteomes" id="UP000636888">
    <property type="component" value="Unassembled WGS sequence"/>
</dbReference>
<dbReference type="RefSeq" id="WP_199386187.1">
    <property type="nucleotide sequence ID" value="NZ_JAEMHM010000021.1"/>
</dbReference>
<protein>
    <submittedName>
        <fullName evidence="1">Uncharacterized protein</fullName>
    </submittedName>
</protein>
<organism evidence="1 2">
    <name type="scientific">Geomesophilobacter sediminis</name>
    <dbReference type="NCBI Taxonomy" id="2798584"/>
    <lineage>
        <taxon>Bacteria</taxon>
        <taxon>Pseudomonadati</taxon>
        <taxon>Thermodesulfobacteriota</taxon>
        <taxon>Desulfuromonadia</taxon>
        <taxon>Geobacterales</taxon>
        <taxon>Geobacteraceae</taxon>
        <taxon>Geomesophilobacter</taxon>
    </lineage>
</organism>